<evidence type="ECO:0000256" key="2">
    <source>
        <dbReference type="ARBA" id="ARBA00007783"/>
    </source>
</evidence>
<feature type="transmembrane region" description="Helical" evidence="9">
    <location>
        <begin position="325"/>
        <end position="342"/>
    </location>
</feature>
<evidence type="ECO:0000256" key="6">
    <source>
        <dbReference type="ARBA" id="ARBA00022989"/>
    </source>
</evidence>
<feature type="region of interest" description="Disordered" evidence="8">
    <location>
        <begin position="171"/>
        <end position="191"/>
    </location>
</feature>
<feature type="domain" description="ABC transmembrane type-2" evidence="10">
    <location>
        <begin position="164"/>
        <end position="403"/>
    </location>
</feature>
<dbReference type="InterPro" id="IPR013525">
    <property type="entry name" value="ABC2_TM"/>
</dbReference>
<evidence type="ECO:0000256" key="8">
    <source>
        <dbReference type="SAM" id="MobiDB-lite"/>
    </source>
</evidence>
<evidence type="ECO:0000256" key="1">
    <source>
        <dbReference type="ARBA" id="ARBA00004651"/>
    </source>
</evidence>
<sequence>MRTIGIMNRVLKELFRDKRTLALMFIAPILIMLLMSVIFNTNSSTDVSIGTVSVSHKLNKQMADIKHVSVKTYGTKQAAKKALKNEKIDAIVKKNGNNYSLTYANTDSTKTATVKMAFKNALTTTSVNQLKSALTKSTKATMKLKAQLQAIQTQQAAATAAAKSNSSATTAQQAASTKATSTTTATKSTSQKNPKITNHYVYGDKDTGYFAKMLPILMGFFVFFFVFLISGMALLKERTSGTLDRLLATPVRRSSIVFGYMLSYGVLAIIQTILIVLATVWMLGIEVVGNMASVIVINLILALVALAFGILLSTFANSEFQMMQFIPIVIVPQVFFSGIIPLDSMAAWVKDISYIIPIKYAGDAVTDIIMRGTSIWHLGFDIGILLIFLVVLTFLNIVGLKRYRKV</sequence>
<keyword evidence="4" id="KW-1003">Cell membrane</keyword>
<reference evidence="11 12" key="1">
    <citation type="journal article" date="2023" name="Int. J. Syst. Evol. Microbiol.">
        <title>Lactiplantibacillus brownii sp. nov., a novel psychrotolerant species isolated from sauerkraut.</title>
        <authorList>
            <person name="Heng Y.C."/>
            <person name="Silvaraju S."/>
            <person name="Lee J.K.Y."/>
            <person name="Kittelmann S."/>
        </authorList>
    </citation>
    <scope>NUCLEOTIDE SEQUENCE [LARGE SCALE GENOMIC DNA]</scope>
    <source>
        <strain evidence="11 12">WILCCON 0030</strain>
    </source>
</reference>
<keyword evidence="7 9" id="KW-0472">Membrane</keyword>
<evidence type="ECO:0000259" key="10">
    <source>
        <dbReference type="PROSITE" id="PS51012"/>
    </source>
</evidence>
<organism evidence="11 12">
    <name type="scientific">Lactiplantibacillus brownii</name>
    <dbReference type="NCBI Taxonomy" id="3069269"/>
    <lineage>
        <taxon>Bacteria</taxon>
        <taxon>Bacillati</taxon>
        <taxon>Bacillota</taxon>
        <taxon>Bacilli</taxon>
        <taxon>Lactobacillales</taxon>
        <taxon>Lactobacillaceae</taxon>
        <taxon>Lactiplantibacillus</taxon>
    </lineage>
</organism>
<accession>A0ABU1ACZ3</accession>
<evidence type="ECO:0000256" key="3">
    <source>
        <dbReference type="ARBA" id="ARBA00022448"/>
    </source>
</evidence>
<dbReference type="EMBL" id="JAVCWF010000001">
    <property type="protein sequence ID" value="MDQ7938287.1"/>
    <property type="molecule type" value="Genomic_DNA"/>
</dbReference>
<evidence type="ECO:0000313" key="11">
    <source>
        <dbReference type="EMBL" id="MDQ7938287.1"/>
    </source>
</evidence>
<evidence type="ECO:0000256" key="9">
    <source>
        <dbReference type="SAM" id="Phobius"/>
    </source>
</evidence>
<dbReference type="RefSeq" id="WP_308703978.1">
    <property type="nucleotide sequence ID" value="NZ_AP027463.1"/>
</dbReference>
<comment type="caution">
    <text evidence="11">The sequence shown here is derived from an EMBL/GenBank/DDBJ whole genome shotgun (WGS) entry which is preliminary data.</text>
</comment>
<proteinExistence type="inferred from homology"/>
<keyword evidence="12" id="KW-1185">Reference proteome</keyword>
<dbReference type="PROSITE" id="PS51012">
    <property type="entry name" value="ABC_TM2"/>
    <property type="match status" value="1"/>
</dbReference>
<feature type="transmembrane region" description="Helical" evidence="9">
    <location>
        <begin position="213"/>
        <end position="235"/>
    </location>
</feature>
<dbReference type="InterPro" id="IPR051449">
    <property type="entry name" value="ABC-2_transporter_component"/>
</dbReference>
<keyword evidence="5 9" id="KW-0812">Transmembrane</keyword>
<comment type="subcellular location">
    <subcellularLocation>
        <location evidence="1">Cell membrane</location>
        <topology evidence="1">Multi-pass membrane protein</topology>
    </subcellularLocation>
</comment>
<comment type="similarity">
    <text evidence="2">Belongs to the ABC-2 integral membrane protein family.</text>
</comment>
<feature type="transmembrane region" description="Helical" evidence="9">
    <location>
        <begin position="291"/>
        <end position="313"/>
    </location>
</feature>
<keyword evidence="3" id="KW-0813">Transport</keyword>
<evidence type="ECO:0000313" key="12">
    <source>
        <dbReference type="Proteomes" id="UP001227831"/>
    </source>
</evidence>
<evidence type="ECO:0000256" key="4">
    <source>
        <dbReference type="ARBA" id="ARBA00022475"/>
    </source>
</evidence>
<evidence type="ECO:0000256" key="7">
    <source>
        <dbReference type="ARBA" id="ARBA00023136"/>
    </source>
</evidence>
<feature type="transmembrane region" description="Helical" evidence="9">
    <location>
        <begin position="256"/>
        <end position="285"/>
    </location>
</feature>
<dbReference type="Pfam" id="PF12698">
    <property type="entry name" value="ABC2_membrane_3"/>
    <property type="match status" value="1"/>
</dbReference>
<dbReference type="PANTHER" id="PTHR30294">
    <property type="entry name" value="MEMBRANE COMPONENT OF ABC TRANSPORTER YHHJ-RELATED"/>
    <property type="match status" value="1"/>
</dbReference>
<keyword evidence="6 9" id="KW-1133">Transmembrane helix</keyword>
<dbReference type="PANTHER" id="PTHR30294:SF38">
    <property type="entry name" value="TRANSPORT PERMEASE PROTEIN"/>
    <property type="match status" value="1"/>
</dbReference>
<name>A0ABU1ACZ3_9LACO</name>
<evidence type="ECO:0000256" key="5">
    <source>
        <dbReference type="ARBA" id="ARBA00022692"/>
    </source>
</evidence>
<feature type="transmembrane region" description="Helical" evidence="9">
    <location>
        <begin position="21"/>
        <end position="39"/>
    </location>
</feature>
<protein>
    <submittedName>
        <fullName evidence="11">ABC transporter permease</fullName>
    </submittedName>
</protein>
<gene>
    <name evidence="11" type="ORF">RA086_11770</name>
</gene>
<dbReference type="Proteomes" id="UP001227831">
    <property type="component" value="Unassembled WGS sequence"/>
</dbReference>
<feature type="transmembrane region" description="Helical" evidence="9">
    <location>
        <begin position="375"/>
        <end position="398"/>
    </location>
</feature>
<dbReference type="InterPro" id="IPR047817">
    <property type="entry name" value="ABC2_TM_bact-type"/>
</dbReference>